<accession>A0A1H7IPH7</accession>
<keyword evidence="1" id="KW-0732">Signal</keyword>
<dbReference type="PANTHER" id="PTHR45661:SF3">
    <property type="entry name" value="IG-LIKE DOMAIN-CONTAINING PROTEIN"/>
    <property type="match status" value="1"/>
</dbReference>
<proteinExistence type="predicted"/>
<feature type="chain" id="PRO_5010329171" evidence="1">
    <location>
        <begin position="25"/>
        <end position="605"/>
    </location>
</feature>
<organism evidence="2 3">
    <name type="scientific">Ruminococcus albus</name>
    <dbReference type="NCBI Taxonomy" id="1264"/>
    <lineage>
        <taxon>Bacteria</taxon>
        <taxon>Bacillati</taxon>
        <taxon>Bacillota</taxon>
        <taxon>Clostridia</taxon>
        <taxon>Eubacteriales</taxon>
        <taxon>Oscillospiraceae</taxon>
        <taxon>Ruminococcus</taxon>
    </lineage>
</organism>
<dbReference type="InterPro" id="IPR026906">
    <property type="entry name" value="LRR_5"/>
</dbReference>
<dbReference type="SUPFAM" id="SSF52058">
    <property type="entry name" value="L domain-like"/>
    <property type="match status" value="1"/>
</dbReference>
<feature type="signal peptide" evidence="1">
    <location>
        <begin position="1"/>
        <end position="24"/>
    </location>
</feature>
<evidence type="ECO:0000256" key="1">
    <source>
        <dbReference type="SAM" id="SignalP"/>
    </source>
</evidence>
<protein>
    <submittedName>
        <fullName evidence="2">Leucine rich repeat-containing protein</fullName>
    </submittedName>
</protein>
<dbReference type="RefSeq" id="WP_074831214.1">
    <property type="nucleotide sequence ID" value="NZ_FOAT01000004.1"/>
</dbReference>
<dbReference type="InterPro" id="IPR053139">
    <property type="entry name" value="Surface_bspA-like"/>
</dbReference>
<dbReference type="OrthoDB" id="1819043at2"/>
<sequence>MKNAVKKVMAGMMTLALVTGTVPANVGVFLTEDTAIIASAATVFKSGDCGTAGHESEVRWTLDNDGVLTISGTGPMADYTEIDMPWKRYRTERNPKIKKIVVGSGVTRIGNYAFYGTSNATSVEIPNTVTTIGVGSLQGSSINSVTIPDTVTTIGDYAFKNSSLTSINIPSTVTTIGEGTFQGTNINSVTIPDTVTTIGDYAFKNTSLTSINIPGSVTSIGKEAFRECNDLLAVNFENRTTELSVGAYAFSTDLRTITPEGLKYTTNTMTEQADLKTHILSGSNPITILPLITYTEVPAKEATCTTAGNIKYYVGSDNNLYTDDQGTQLTDLNDDGVININDTVVEAKGHSYTSPIWSWVKNNGEYTVSVTFKCSKCGDIVTPDTPPELTYSDDSNGVRTYTASIIYNNIEYTSTRNDSASYDITVNDTTTPYKYGSQVKAHAPAKKGGQYFIGWYDVDSNTKVSGTQTYYFYATRDMRIEARYADSAVEEEPVCSMNISRAAIPESEKQKISFTVDWELPKDYEFVEAGVVRSYTNDNPKLGGEGVSKKASTLQTARGTFKYNLNLSAANSNKTIYSKAYVTYTNKTTNEQTTTYTELFTTNPV</sequence>
<dbReference type="EMBL" id="FOAT01000004">
    <property type="protein sequence ID" value="SEK64403.1"/>
    <property type="molecule type" value="Genomic_DNA"/>
</dbReference>
<gene>
    <name evidence="2" type="ORF">SAMN05216469_10437</name>
</gene>
<dbReference type="PANTHER" id="PTHR45661">
    <property type="entry name" value="SURFACE ANTIGEN"/>
    <property type="match status" value="1"/>
</dbReference>
<reference evidence="2 3" key="1">
    <citation type="submission" date="2016-10" db="EMBL/GenBank/DDBJ databases">
        <authorList>
            <person name="de Groot N.N."/>
        </authorList>
    </citation>
    <scope>NUCLEOTIDE SEQUENCE [LARGE SCALE GENOMIC DNA]</scope>
    <source>
        <strain evidence="2 3">KH2T6</strain>
    </source>
</reference>
<name>A0A1H7IPH7_RUMAL</name>
<evidence type="ECO:0000313" key="2">
    <source>
        <dbReference type="EMBL" id="SEK64403.1"/>
    </source>
</evidence>
<dbReference type="Pfam" id="PF13306">
    <property type="entry name" value="LRR_5"/>
    <property type="match status" value="1"/>
</dbReference>
<dbReference type="Gene3D" id="3.80.10.10">
    <property type="entry name" value="Ribonuclease Inhibitor"/>
    <property type="match status" value="1"/>
</dbReference>
<dbReference type="AlphaFoldDB" id="A0A1H7IPH7"/>
<evidence type="ECO:0000313" key="3">
    <source>
        <dbReference type="Proteomes" id="UP000186015"/>
    </source>
</evidence>
<dbReference type="Proteomes" id="UP000186015">
    <property type="component" value="Unassembled WGS sequence"/>
</dbReference>
<dbReference type="InterPro" id="IPR032675">
    <property type="entry name" value="LRR_dom_sf"/>
</dbReference>